<dbReference type="PROSITE" id="PS51257">
    <property type="entry name" value="PROKAR_LIPOPROTEIN"/>
    <property type="match status" value="1"/>
</dbReference>
<dbReference type="AlphaFoldDB" id="A0A7C2XQ78"/>
<dbReference type="Proteomes" id="UP000885986">
    <property type="component" value="Unassembled WGS sequence"/>
</dbReference>
<organism evidence="1">
    <name type="scientific">Desulfurivibrio alkaliphilus</name>
    <dbReference type="NCBI Taxonomy" id="427923"/>
    <lineage>
        <taxon>Bacteria</taxon>
        <taxon>Pseudomonadati</taxon>
        <taxon>Thermodesulfobacteriota</taxon>
        <taxon>Desulfobulbia</taxon>
        <taxon>Desulfobulbales</taxon>
        <taxon>Desulfobulbaceae</taxon>
        <taxon>Desulfurivibrio</taxon>
    </lineage>
</organism>
<proteinExistence type="predicted"/>
<reference evidence="1" key="1">
    <citation type="journal article" date="2020" name="mSystems">
        <title>Genome- and Community-Level Interaction Insights into Carbon Utilization and Element Cycling Functions of Hydrothermarchaeota in Hydrothermal Sediment.</title>
        <authorList>
            <person name="Zhou Z."/>
            <person name="Liu Y."/>
            <person name="Xu W."/>
            <person name="Pan J."/>
            <person name="Luo Z.H."/>
            <person name="Li M."/>
        </authorList>
    </citation>
    <scope>NUCLEOTIDE SEQUENCE [LARGE SCALE GENOMIC DNA]</scope>
    <source>
        <strain evidence="1">SpSt-1224</strain>
    </source>
</reference>
<evidence type="ECO:0008006" key="2">
    <source>
        <dbReference type="Google" id="ProtNLM"/>
    </source>
</evidence>
<protein>
    <recommendedName>
        <fullName evidence="2">Lipoprotein</fullName>
    </recommendedName>
</protein>
<comment type="caution">
    <text evidence="1">The sequence shown here is derived from an EMBL/GenBank/DDBJ whole genome shotgun (WGS) entry which is preliminary data.</text>
</comment>
<evidence type="ECO:0000313" key="1">
    <source>
        <dbReference type="EMBL" id="HET98453.1"/>
    </source>
</evidence>
<name>A0A7C2XQ78_9BACT</name>
<accession>A0A7C2XQ78</accession>
<dbReference type="EMBL" id="DSDS01000158">
    <property type="protein sequence ID" value="HET98453.1"/>
    <property type="molecule type" value="Genomic_DNA"/>
</dbReference>
<gene>
    <name evidence="1" type="ORF">ENN98_07155</name>
</gene>
<sequence length="175" mass="18680">MKKKIVVVALIVGLSFGLGCTTTPTASVAGNGATTAAAEVVKYDRDGFVTRLDKRGHLWVFYEGSKALAAYDSKGTPAKHTVRPLAGPGRTTLKEAEDGTINAYLMARPGFATRLDKRGHLWVFKAGGKALADYDSKGAPAKHTARPLAGPNRTTLKEAEDGTIDAYLKAREYPM</sequence>